<evidence type="ECO:0000256" key="7">
    <source>
        <dbReference type="ARBA" id="ARBA00022989"/>
    </source>
</evidence>
<feature type="compositionally biased region" description="Low complexity" evidence="10">
    <location>
        <begin position="12"/>
        <end position="21"/>
    </location>
</feature>
<dbReference type="InterPro" id="IPR013083">
    <property type="entry name" value="Znf_RING/FYVE/PHD"/>
</dbReference>
<evidence type="ECO:0000256" key="10">
    <source>
        <dbReference type="SAM" id="MobiDB-lite"/>
    </source>
</evidence>
<dbReference type="GO" id="GO:0008270">
    <property type="term" value="F:zinc ion binding"/>
    <property type="evidence" value="ECO:0007669"/>
    <property type="project" value="UniProtKB-KW"/>
</dbReference>
<evidence type="ECO:0000256" key="5">
    <source>
        <dbReference type="ARBA" id="ARBA00022786"/>
    </source>
</evidence>
<evidence type="ECO:0000259" key="11">
    <source>
        <dbReference type="PROSITE" id="PS50089"/>
    </source>
</evidence>
<dbReference type="GO" id="GO:0016020">
    <property type="term" value="C:membrane"/>
    <property type="evidence" value="ECO:0007669"/>
    <property type="project" value="UniProtKB-SubCell"/>
</dbReference>
<dbReference type="Pfam" id="PF13639">
    <property type="entry name" value="zf-RING_2"/>
    <property type="match status" value="1"/>
</dbReference>
<feature type="region of interest" description="Disordered" evidence="10">
    <location>
        <begin position="1"/>
        <end position="21"/>
    </location>
</feature>
<evidence type="ECO:0000256" key="9">
    <source>
        <dbReference type="PROSITE-ProRule" id="PRU00175"/>
    </source>
</evidence>
<dbReference type="SMART" id="SM00184">
    <property type="entry name" value="RING"/>
    <property type="match status" value="1"/>
</dbReference>
<keyword evidence="6" id="KW-0862">Zinc</keyword>
<reference evidence="12" key="1">
    <citation type="submission" date="2023-06" db="EMBL/GenBank/DDBJ databases">
        <authorList>
            <person name="Delattre M."/>
        </authorList>
    </citation>
    <scope>NUCLEOTIDE SEQUENCE</scope>
    <source>
        <strain evidence="12">AF72</strain>
    </source>
</reference>
<evidence type="ECO:0000256" key="6">
    <source>
        <dbReference type="ARBA" id="ARBA00022833"/>
    </source>
</evidence>
<keyword evidence="3" id="KW-0479">Metal-binding</keyword>
<proteinExistence type="predicted"/>
<sequence length="414" mass="47154">MASEDGPPRAPSRPSSLPSTSLIRQLSDVLRTASSVDSPPLNSAPATMLRRTTPNQFTAINMDGHDPNDGPMANAIAHDLDENGELAATSDEAAAGEENGQPDTLEDDVRNLRTQYQRLRDHLQNNRDAQSLIRLWLEVLPFLLIFLCKFIEEHAPALYYLLLSMGTFLIVDSRLQSILAKTVPGRSYPILIACILAHFFIQSQNPDITEMWYGLSFQYTQLQYVGAMHTLLLIVLTDLLCKVVIVAIKAMLTLIPDMWLSLKRKRRLFQTIEYTSHLYRALLPISRWTRYFIGNSPDGITYFDLALLIFYWCAKVNELWRYIPDCLSSLKMAVRNTSSGVRPSYEELSNVRQCSICLSDMKNPIKLICSHIFCEECVETWLEEKHTCPMCRTTLDKEDKSWKTGATSKLVRFY</sequence>
<dbReference type="PANTHER" id="PTHR15860:SF0">
    <property type="entry name" value="LP20373P"/>
    <property type="match status" value="1"/>
</dbReference>
<evidence type="ECO:0000256" key="8">
    <source>
        <dbReference type="ARBA" id="ARBA00023136"/>
    </source>
</evidence>
<keyword evidence="5" id="KW-0833">Ubl conjugation pathway</keyword>
<dbReference type="SUPFAM" id="SSF57850">
    <property type="entry name" value="RING/U-box"/>
    <property type="match status" value="1"/>
</dbReference>
<keyword evidence="4 9" id="KW-0863">Zinc-finger</keyword>
<comment type="caution">
    <text evidence="12">The sequence shown here is derived from an EMBL/GenBank/DDBJ whole genome shotgun (WGS) entry which is preliminary data.</text>
</comment>
<dbReference type="PROSITE" id="PS50089">
    <property type="entry name" value="ZF_RING_2"/>
    <property type="match status" value="1"/>
</dbReference>
<gene>
    <name evidence="12" type="ORF">MSPICULIGERA_LOCUS3702</name>
</gene>
<keyword evidence="13" id="KW-1185">Reference proteome</keyword>
<dbReference type="GO" id="GO:1904294">
    <property type="term" value="P:positive regulation of ERAD pathway"/>
    <property type="evidence" value="ECO:0007669"/>
    <property type="project" value="InterPro"/>
</dbReference>
<evidence type="ECO:0000256" key="4">
    <source>
        <dbReference type="ARBA" id="ARBA00022771"/>
    </source>
</evidence>
<dbReference type="GO" id="GO:0061630">
    <property type="term" value="F:ubiquitin protein ligase activity"/>
    <property type="evidence" value="ECO:0007669"/>
    <property type="project" value="InterPro"/>
</dbReference>
<keyword evidence="8" id="KW-0472">Membrane</keyword>
<evidence type="ECO:0000313" key="13">
    <source>
        <dbReference type="Proteomes" id="UP001177023"/>
    </source>
</evidence>
<comment type="subcellular location">
    <subcellularLocation>
        <location evidence="1">Membrane</location>
        <topology evidence="1">Multi-pass membrane protein</topology>
    </subcellularLocation>
</comment>
<organism evidence="12 13">
    <name type="scientific">Mesorhabditis spiculigera</name>
    <dbReference type="NCBI Taxonomy" id="96644"/>
    <lineage>
        <taxon>Eukaryota</taxon>
        <taxon>Metazoa</taxon>
        <taxon>Ecdysozoa</taxon>
        <taxon>Nematoda</taxon>
        <taxon>Chromadorea</taxon>
        <taxon>Rhabditida</taxon>
        <taxon>Rhabditina</taxon>
        <taxon>Rhabditomorpha</taxon>
        <taxon>Rhabditoidea</taxon>
        <taxon>Rhabditidae</taxon>
        <taxon>Mesorhabditinae</taxon>
        <taxon>Mesorhabditis</taxon>
    </lineage>
</organism>
<dbReference type="PANTHER" id="PTHR15860">
    <property type="entry name" value="UNCHARACTERIZED RING FINGER-CONTAINING PROTEIN"/>
    <property type="match status" value="1"/>
</dbReference>
<feature type="non-terminal residue" evidence="12">
    <location>
        <position position="414"/>
    </location>
</feature>
<accession>A0AA36FS49</accession>
<dbReference type="InterPro" id="IPR044235">
    <property type="entry name" value="RNFT1/2"/>
</dbReference>
<evidence type="ECO:0000256" key="2">
    <source>
        <dbReference type="ARBA" id="ARBA00022692"/>
    </source>
</evidence>
<feature type="domain" description="RING-type" evidence="11">
    <location>
        <begin position="354"/>
        <end position="392"/>
    </location>
</feature>
<dbReference type="EMBL" id="CATQJA010000955">
    <property type="protein sequence ID" value="CAJ0565041.1"/>
    <property type="molecule type" value="Genomic_DNA"/>
</dbReference>
<dbReference type="Gene3D" id="3.30.40.10">
    <property type="entry name" value="Zinc/RING finger domain, C3HC4 (zinc finger)"/>
    <property type="match status" value="1"/>
</dbReference>
<dbReference type="PROSITE" id="PS00518">
    <property type="entry name" value="ZF_RING_1"/>
    <property type="match status" value="1"/>
</dbReference>
<evidence type="ECO:0000256" key="3">
    <source>
        <dbReference type="ARBA" id="ARBA00022723"/>
    </source>
</evidence>
<keyword evidence="7" id="KW-1133">Transmembrane helix</keyword>
<dbReference type="Proteomes" id="UP001177023">
    <property type="component" value="Unassembled WGS sequence"/>
</dbReference>
<name>A0AA36FS49_9BILA</name>
<dbReference type="InterPro" id="IPR001841">
    <property type="entry name" value="Znf_RING"/>
</dbReference>
<protein>
    <recommendedName>
        <fullName evidence="11">RING-type domain-containing protein</fullName>
    </recommendedName>
</protein>
<evidence type="ECO:0000313" key="12">
    <source>
        <dbReference type="EMBL" id="CAJ0565041.1"/>
    </source>
</evidence>
<keyword evidence="2" id="KW-0812">Transmembrane</keyword>
<dbReference type="InterPro" id="IPR017907">
    <property type="entry name" value="Znf_RING_CS"/>
</dbReference>
<evidence type="ECO:0000256" key="1">
    <source>
        <dbReference type="ARBA" id="ARBA00004141"/>
    </source>
</evidence>
<dbReference type="AlphaFoldDB" id="A0AA36FS49"/>